<reference evidence="1 2" key="1">
    <citation type="submission" date="2019-05" db="EMBL/GenBank/DDBJ databases">
        <title>Another draft genome of Portunus trituberculatus and its Hox gene families provides insights of decapod evolution.</title>
        <authorList>
            <person name="Jeong J.-H."/>
            <person name="Song I."/>
            <person name="Kim S."/>
            <person name="Choi T."/>
            <person name="Kim D."/>
            <person name="Ryu S."/>
            <person name="Kim W."/>
        </authorList>
    </citation>
    <scope>NUCLEOTIDE SEQUENCE [LARGE SCALE GENOMIC DNA]</scope>
    <source>
        <tissue evidence="1">Muscle</tissue>
    </source>
</reference>
<keyword evidence="2" id="KW-1185">Reference proteome</keyword>
<dbReference type="EMBL" id="VSRR010008190">
    <property type="protein sequence ID" value="MPC48257.1"/>
    <property type="molecule type" value="Genomic_DNA"/>
</dbReference>
<accession>A0A5B7FS98</accession>
<proteinExistence type="predicted"/>
<dbReference type="Proteomes" id="UP000324222">
    <property type="component" value="Unassembled WGS sequence"/>
</dbReference>
<organism evidence="1 2">
    <name type="scientific">Portunus trituberculatus</name>
    <name type="common">Swimming crab</name>
    <name type="synonym">Neptunus trituberculatus</name>
    <dbReference type="NCBI Taxonomy" id="210409"/>
    <lineage>
        <taxon>Eukaryota</taxon>
        <taxon>Metazoa</taxon>
        <taxon>Ecdysozoa</taxon>
        <taxon>Arthropoda</taxon>
        <taxon>Crustacea</taxon>
        <taxon>Multicrustacea</taxon>
        <taxon>Malacostraca</taxon>
        <taxon>Eumalacostraca</taxon>
        <taxon>Eucarida</taxon>
        <taxon>Decapoda</taxon>
        <taxon>Pleocyemata</taxon>
        <taxon>Brachyura</taxon>
        <taxon>Eubrachyura</taxon>
        <taxon>Portunoidea</taxon>
        <taxon>Portunidae</taxon>
        <taxon>Portuninae</taxon>
        <taxon>Portunus</taxon>
    </lineage>
</organism>
<comment type="caution">
    <text evidence="1">The sequence shown here is derived from an EMBL/GenBank/DDBJ whole genome shotgun (WGS) entry which is preliminary data.</text>
</comment>
<sequence>MRLGSEEPNGENKIYISCPILYVLYDIAINQPFGCYASIASQSSVTAKSQPPRKSLRLSPGSGADICPSWTIEVEDSLCSAVVQKILPVLVKAMANEKGLAQGPTGGYAYSNLAQGDGGVVDEVVRMGLGRRPSVGSNPTTYRFEAMPFIK</sequence>
<name>A0A5B7FS98_PORTR</name>
<evidence type="ECO:0000313" key="1">
    <source>
        <dbReference type="EMBL" id="MPC48257.1"/>
    </source>
</evidence>
<dbReference type="AlphaFoldDB" id="A0A5B7FS98"/>
<protein>
    <submittedName>
        <fullName evidence="1">Uncharacterized protein</fullName>
    </submittedName>
</protein>
<evidence type="ECO:0000313" key="2">
    <source>
        <dbReference type="Proteomes" id="UP000324222"/>
    </source>
</evidence>
<gene>
    <name evidence="1" type="ORF">E2C01_042025</name>
</gene>